<dbReference type="PANTHER" id="PTHR30055:SF234">
    <property type="entry name" value="HTH-TYPE TRANSCRIPTIONAL REGULATOR BETI"/>
    <property type="match status" value="1"/>
</dbReference>
<keyword evidence="7" id="KW-1185">Reference proteome</keyword>
<proteinExistence type="predicted"/>
<dbReference type="InterPro" id="IPR036271">
    <property type="entry name" value="Tet_transcr_reg_TetR-rel_C_sf"/>
</dbReference>
<evidence type="ECO:0000256" key="4">
    <source>
        <dbReference type="PROSITE-ProRule" id="PRU00335"/>
    </source>
</evidence>
<sequence length="237" mass="25005">MTVRADARHNRARVLAAAQEAFAEEGPSVPLDEVARRAGVGAGTVYRHFPSKDALLTAVVTDRLDRLTTDLTALSAPPGHGPPRDPGTTFFTAFTRSVHQVALNKALCESMTSAAIAPGIRDRLLEALIPLLTGAQEAGAVRHDVTPADVMTLIAGCATMEHAAPGRGTAVVMDGLRVSGVTVTKHNETQCAECGGEIPPTTTGRPARYCGNACRQRAHRRRTVTKAPAPHLGRTPQ</sequence>
<dbReference type="Gene3D" id="1.10.357.10">
    <property type="entry name" value="Tetracycline Repressor, domain 2"/>
    <property type="match status" value="1"/>
</dbReference>
<evidence type="ECO:0000313" key="6">
    <source>
        <dbReference type="EMBL" id="MFC5833006.1"/>
    </source>
</evidence>
<comment type="caution">
    <text evidence="6">The sequence shown here is derived from an EMBL/GenBank/DDBJ whole genome shotgun (WGS) entry which is preliminary data.</text>
</comment>
<dbReference type="EMBL" id="JBHSPA010000088">
    <property type="protein sequence ID" value="MFC5833006.1"/>
    <property type="molecule type" value="Genomic_DNA"/>
</dbReference>
<dbReference type="SUPFAM" id="SSF46689">
    <property type="entry name" value="Homeodomain-like"/>
    <property type="match status" value="1"/>
</dbReference>
<dbReference type="Proteomes" id="UP001596058">
    <property type="component" value="Unassembled WGS sequence"/>
</dbReference>
<dbReference type="RefSeq" id="WP_379522431.1">
    <property type="nucleotide sequence ID" value="NZ_JBHSPA010000088.1"/>
</dbReference>
<evidence type="ECO:0000256" key="2">
    <source>
        <dbReference type="ARBA" id="ARBA00023125"/>
    </source>
</evidence>
<dbReference type="PRINTS" id="PR00455">
    <property type="entry name" value="HTHTETR"/>
</dbReference>
<evidence type="ECO:0000256" key="1">
    <source>
        <dbReference type="ARBA" id="ARBA00023015"/>
    </source>
</evidence>
<keyword evidence="1" id="KW-0805">Transcription regulation</keyword>
<evidence type="ECO:0000259" key="5">
    <source>
        <dbReference type="PROSITE" id="PS50977"/>
    </source>
</evidence>
<keyword evidence="2 4" id="KW-0238">DNA-binding</keyword>
<gene>
    <name evidence="6" type="ORF">ACFPZ3_54940</name>
</gene>
<dbReference type="InterPro" id="IPR009057">
    <property type="entry name" value="Homeodomain-like_sf"/>
</dbReference>
<organism evidence="6 7">
    <name type="scientific">Nonomuraea insulae</name>
    <dbReference type="NCBI Taxonomy" id="1616787"/>
    <lineage>
        <taxon>Bacteria</taxon>
        <taxon>Bacillati</taxon>
        <taxon>Actinomycetota</taxon>
        <taxon>Actinomycetes</taxon>
        <taxon>Streptosporangiales</taxon>
        <taxon>Streptosporangiaceae</taxon>
        <taxon>Nonomuraea</taxon>
    </lineage>
</organism>
<keyword evidence="3" id="KW-0804">Transcription</keyword>
<dbReference type="Pfam" id="PF21597">
    <property type="entry name" value="TetR_C_43"/>
    <property type="match status" value="1"/>
</dbReference>
<dbReference type="PANTHER" id="PTHR30055">
    <property type="entry name" value="HTH-TYPE TRANSCRIPTIONAL REGULATOR RUTR"/>
    <property type="match status" value="1"/>
</dbReference>
<dbReference type="SUPFAM" id="SSF48498">
    <property type="entry name" value="Tetracyclin repressor-like, C-terminal domain"/>
    <property type="match status" value="1"/>
</dbReference>
<dbReference type="PROSITE" id="PS50977">
    <property type="entry name" value="HTH_TETR_2"/>
    <property type="match status" value="1"/>
</dbReference>
<dbReference type="InterPro" id="IPR049445">
    <property type="entry name" value="TetR_SbtR-like_C"/>
</dbReference>
<feature type="DNA-binding region" description="H-T-H motif" evidence="4">
    <location>
        <begin position="30"/>
        <end position="49"/>
    </location>
</feature>
<evidence type="ECO:0000313" key="7">
    <source>
        <dbReference type="Proteomes" id="UP001596058"/>
    </source>
</evidence>
<feature type="domain" description="HTH tetR-type" evidence="5">
    <location>
        <begin position="8"/>
        <end position="67"/>
    </location>
</feature>
<accession>A0ABW1D8I3</accession>
<protein>
    <submittedName>
        <fullName evidence="6">TetR/AcrR family transcriptional regulator</fullName>
    </submittedName>
</protein>
<dbReference type="InterPro" id="IPR001647">
    <property type="entry name" value="HTH_TetR"/>
</dbReference>
<dbReference type="InterPro" id="IPR050109">
    <property type="entry name" value="HTH-type_TetR-like_transc_reg"/>
</dbReference>
<dbReference type="Pfam" id="PF00440">
    <property type="entry name" value="TetR_N"/>
    <property type="match status" value="1"/>
</dbReference>
<reference evidence="7" key="1">
    <citation type="journal article" date="2019" name="Int. J. Syst. Evol. Microbiol.">
        <title>The Global Catalogue of Microorganisms (GCM) 10K type strain sequencing project: providing services to taxonomists for standard genome sequencing and annotation.</title>
        <authorList>
            <consortium name="The Broad Institute Genomics Platform"/>
            <consortium name="The Broad Institute Genome Sequencing Center for Infectious Disease"/>
            <person name="Wu L."/>
            <person name="Ma J."/>
        </authorList>
    </citation>
    <scope>NUCLEOTIDE SEQUENCE [LARGE SCALE GENOMIC DNA]</scope>
    <source>
        <strain evidence="7">CCUG 53903</strain>
    </source>
</reference>
<evidence type="ECO:0000256" key="3">
    <source>
        <dbReference type="ARBA" id="ARBA00023163"/>
    </source>
</evidence>
<name>A0ABW1D8I3_9ACTN</name>